<evidence type="ECO:0000256" key="1">
    <source>
        <dbReference type="ARBA" id="ARBA00006484"/>
    </source>
</evidence>
<evidence type="ECO:0000313" key="12">
    <source>
        <dbReference type="Proteomes" id="UP000029424"/>
    </source>
</evidence>
<dbReference type="PROSITE" id="PS00061">
    <property type="entry name" value="ADH_SHORT"/>
    <property type="match status" value="1"/>
</dbReference>
<dbReference type="EC" id="1.1.1.381" evidence="5"/>
<comment type="catalytic activity">
    <reaction evidence="3">
        <text>L-allo-threonine + NADP(+) = aminoacetone + CO2 + NADPH</text>
        <dbReference type="Rhea" id="RHEA:43524"/>
        <dbReference type="ChEBI" id="CHEBI:16526"/>
        <dbReference type="ChEBI" id="CHEBI:57783"/>
        <dbReference type="ChEBI" id="CHEBI:58320"/>
        <dbReference type="ChEBI" id="CHEBI:58349"/>
        <dbReference type="ChEBI" id="CHEBI:58585"/>
        <dbReference type="EC" id="1.1.1.381"/>
    </reaction>
</comment>
<evidence type="ECO:0000256" key="3">
    <source>
        <dbReference type="ARBA" id="ARBA00043812"/>
    </source>
</evidence>
<comment type="catalytic activity">
    <reaction evidence="10">
        <text>3-hydroxypropanoate + NADP(+) = 3-oxopropanoate + NADPH + H(+)</text>
        <dbReference type="Rhea" id="RHEA:26438"/>
        <dbReference type="ChEBI" id="CHEBI:15378"/>
        <dbReference type="ChEBI" id="CHEBI:16510"/>
        <dbReference type="ChEBI" id="CHEBI:33190"/>
        <dbReference type="ChEBI" id="CHEBI:57783"/>
        <dbReference type="ChEBI" id="CHEBI:58349"/>
        <dbReference type="EC" id="1.1.1.298"/>
    </reaction>
</comment>
<evidence type="ECO:0000256" key="7">
    <source>
        <dbReference type="ARBA" id="ARBA00044271"/>
    </source>
</evidence>
<proteinExistence type="inferred from homology"/>
<gene>
    <name evidence="11" type="ORF">DM82_6144</name>
</gene>
<keyword evidence="12" id="KW-1185">Reference proteome</keyword>
<name>A0AAI8BAN4_9BURK</name>
<evidence type="ECO:0000256" key="8">
    <source>
        <dbReference type="ARBA" id="ARBA00044349"/>
    </source>
</evidence>
<evidence type="ECO:0000256" key="4">
    <source>
        <dbReference type="ARBA" id="ARBA00044050"/>
    </source>
</evidence>
<protein>
    <recommendedName>
        <fullName evidence="6">NADP-dependent 3-hydroxy acid dehydrogenase YdfG</fullName>
        <ecNumber evidence="4">1.1.1.298</ecNumber>
        <ecNumber evidence="5">1.1.1.381</ecNumber>
    </recommendedName>
    <alternativeName>
        <fullName evidence="8">L-allo-threonine dehydrogenase</fullName>
    </alternativeName>
    <alternativeName>
        <fullName evidence="7">Malonic semialdehyde reductase</fullName>
    </alternativeName>
</protein>
<dbReference type="PIRSF" id="PIRSF000126">
    <property type="entry name" value="11-beta-HSD1"/>
    <property type="match status" value="1"/>
</dbReference>
<reference evidence="11 12" key="1">
    <citation type="submission" date="2014-06" db="EMBL/GenBank/DDBJ databases">
        <authorList>
            <person name="Bishop-Lilly K.A."/>
            <person name="Broomall S.M."/>
            <person name="Chain P.S."/>
            <person name="Chertkov O."/>
            <person name="Coyne S.R."/>
            <person name="Daligault H.E."/>
            <person name="Davenport K.W."/>
            <person name="Erkkila T."/>
            <person name="Frey K.G."/>
            <person name="Gibbons H.S."/>
            <person name="Gu W."/>
            <person name="Jaissle J."/>
            <person name="Johnson S.L."/>
            <person name="Koroleva G.I."/>
            <person name="Ladner J.T."/>
            <person name="Lo C.-C."/>
            <person name="Minogue T.D."/>
            <person name="Munk C."/>
            <person name="Palacios G.F."/>
            <person name="Redden C.L."/>
            <person name="Rosenzweig C.N."/>
            <person name="Scholz M.B."/>
            <person name="Teshima H."/>
            <person name="Xu Y."/>
        </authorList>
    </citation>
    <scope>NUCLEOTIDE SEQUENCE [LARGE SCALE GENOMIC DNA]</scope>
    <source>
        <strain evidence="11 12">EO147</strain>
    </source>
</reference>
<dbReference type="GO" id="GO:0035527">
    <property type="term" value="F:3-hydroxypropionate dehydrogenase (NADP+) activity"/>
    <property type="evidence" value="ECO:0007669"/>
    <property type="project" value="UniProtKB-EC"/>
</dbReference>
<comment type="similarity">
    <text evidence="1">Belongs to the short-chain dehydrogenases/reductases (SDR) family.</text>
</comment>
<dbReference type="EC" id="1.1.1.298" evidence="4"/>
<comment type="function">
    <text evidence="9">NADP-dependent dehydrogenase with broad substrate specificity acting on 3-hydroxy acids. Catalyzes the NADP-dependent oxidation of L-allo-threonine to L-2-amino-3-keto-butyrate, which is spontaneously decarboxylated into aminoacetone. Also acts on D-threonine, L-serine, D-serine, D-3-hydroxyisobutyrate, L-3-hydroxyisobutyrate, D-glycerate and L-glycerate. Able to catalyze the reduction of the malonic semialdehyde to 3-hydroxypropionic acid. YdfG is apparently supplementing RutE, the presumed malonic semialdehyde reductase involved in pyrimidine degradation since both are able to detoxify malonic semialdehyde.</text>
</comment>
<keyword evidence="2" id="KW-0560">Oxidoreductase</keyword>
<dbReference type="Pfam" id="PF00106">
    <property type="entry name" value="adh_short"/>
    <property type="match status" value="1"/>
</dbReference>
<dbReference type="InterPro" id="IPR002347">
    <property type="entry name" value="SDR_fam"/>
</dbReference>
<evidence type="ECO:0000256" key="5">
    <source>
        <dbReference type="ARBA" id="ARBA00044059"/>
    </source>
</evidence>
<dbReference type="PANTHER" id="PTHR43086:SF3">
    <property type="entry name" value="NADP-DEPENDENT 3-HYDROXY ACID DEHYDROGENASE YDFG"/>
    <property type="match status" value="1"/>
</dbReference>
<evidence type="ECO:0000256" key="2">
    <source>
        <dbReference type="ARBA" id="ARBA00023002"/>
    </source>
</evidence>
<dbReference type="AlphaFoldDB" id="A0AAI8BAN4"/>
<dbReference type="PANTHER" id="PTHR43086">
    <property type="entry name" value="VERY-LONG-CHAIN 3-OXOOACYL-COA REDUCTASE"/>
    <property type="match status" value="1"/>
</dbReference>
<dbReference type="PRINTS" id="PR00081">
    <property type="entry name" value="GDHRDH"/>
</dbReference>
<accession>A0AAI8BAN4</accession>
<dbReference type="Gene3D" id="3.40.50.720">
    <property type="entry name" value="NAD(P)-binding Rossmann-like Domain"/>
    <property type="match status" value="1"/>
</dbReference>
<organism evidence="11 12">
    <name type="scientific">Burkholderia oklahomensis</name>
    <dbReference type="NCBI Taxonomy" id="342113"/>
    <lineage>
        <taxon>Bacteria</taxon>
        <taxon>Pseudomonadati</taxon>
        <taxon>Pseudomonadota</taxon>
        <taxon>Betaproteobacteria</taxon>
        <taxon>Burkholderiales</taxon>
        <taxon>Burkholderiaceae</taxon>
        <taxon>Burkholderia</taxon>
        <taxon>pseudomallei group</taxon>
    </lineage>
</organism>
<dbReference type="Proteomes" id="UP000029424">
    <property type="component" value="Chromosome 2"/>
</dbReference>
<evidence type="ECO:0000256" key="6">
    <source>
        <dbReference type="ARBA" id="ARBA00044065"/>
    </source>
</evidence>
<dbReference type="EMBL" id="CP008727">
    <property type="protein sequence ID" value="AIO68564.1"/>
    <property type="molecule type" value="Genomic_DNA"/>
</dbReference>
<dbReference type="InterPro" id="IPR020904">
    <property type="entry name" value="Sc_DH/Rdtase_CS"/>
</dbReference>
<dbReference type="SUPFAM" id="SSF51735">
    <property type="entry name" value="NAD(P)-binding Rossmann-fold domains"/>
    <property type="match status" value="1"/>
</dbReference>
<dbReference type="InterPro" id="IPR036291">
    <property type="entry name" value="NAD(P)-bd_dom_sf"/>
</dbReference>
<sequence length="255" mass="26926">MTGASSGIGSDLARELASRGHSLILVARRKDRLDTLALALKHRYGVQVEVRPCDLSDRAARAALRDELAALNVSVLCNNAGFATFGSFATLPAEREREELELDVVAVHELTHAVVPGMCARGEGAILITGSTAGFQPMPTGATYSASKAFANTFSEALHSELKHRGITCTLLAPGPVLSEFSQVAKVGHIDRAVPGVWLSSERVARDAVKGMERGKRLVVPGLIATIAACSGRHTPRAILLPIIHRVLGGVSRAA</sequence>
<dbReference type="KEGG" id="bok:DM82_6144"/>
<evidence type="ECO:0000256" key="9">
    <source>
        <dbReference type="ARBA" id="ARBA00045650"/>
    </source>
</evidence>
<evidence type="ECO:0000313" key="11">
    <source>
        <dbReference type="EMBL" id="AIO68564.1"/>
    </source>
</evidence>
<evidence type="ECO:0000256" key="10">
    <source>
        <dbReference type="ARBA" id="ARBA00047274"/>
    </source>
</evidence>